<keyword evidence="2" id="KW-1185">Reference proteome</keyword>
<proteinExistence type="predicted"/>
<dbReference type="OrthoDB" id="9807577at2"/>
<evidence type="ECO:0000313" key="2">
    <source>
        <dbReference type="Proteomes" id="UP000000268"/>
    </source>
</evidence>
<dbReference type="eggNOG" id="COG4333">
    <property type="taxonomic scope" value="Bacteria"/>
</dbReference>
<evidence type="ECO:0000313" key="1">
    <source>
        <dbReference type="EMBL" id="ABW25366.1"/>
    </source>
</evidence>
<dbReference type="Pfam" id="PF07799">
    <property type="entry name" value="DUF1643"/>
    <property type="match status" value="1"/>
</dbReference>
<evidence type="ECO:0008006" key="3">
    <source>
        <dbReference type="Google" id="ProtNLM"/>
    </source>
</evidence>
<reference evidence="1 2" key="1">
    <citation type="journal article" date="2008" name="Proc. Natl. Acad. Sci. U.S.A.">
        <title>Niche adaptation and genome expansion in the chlorophyll d-producing cyanobacterium Acaryochloris marina.</title>
        <authorList>
            <person name="Swingley W.D."/>
            <person name="Chen M."/>
            <person name="Cheung P.C."/>
            <person name="Conrad A.L."/>
            <person name="Dejesa L.C."/>
            <person name="Hao J."/>
            <person name="Honchak B.M."/>
            <person name="Karbach L.E."/>
            <person name="Kurdoglu A."/>
            <person name="Lahiri S."/>
            <person name="Mastrian S.D."/>
            <person name="Miyashita H."/>
            <person name="Page L."/>
            <person name="Ramakrishna P."/>
            <person name="Satoh S."/>
            <person name="Sattley W.M."/>
            <person name="Shimada Y."/>
            <person name="Taylor H.L."/>
            <person name="Tomo T."/>
            <person name="Tsuchiya T."/>
            <person name="Wang Z.T."/>
            <person name="Raymond J."/>
            <person name="Mimuro M."/>
            <person name="Blankenship R.E."/>
            <person name="Touchman J.W."/>
        </authorList>
    </citation>
    <scope>NUCLEOTIDE SEQUENCE [LARGE SCALE GENOMIC DNA]</scope>
    <source>
        <strain evidence="2">MBIC 11017</strain>
    </source>
</reference>
<dbReference type="STRING" id="329726.AM1_0280"/>
<accession>B0C8X6</accession>
<dbReference type="HOGENOM" id="CLU_097481_0_1_3"/>
<dbReference type="RefSeq" id="WP_012160976.1">
    <property type="nucleotide sequence ID" value="NC_009925.1"/>
</dbReference>
<gene>
    <name evidence="1" type="ordered locus">AM1_0280</name>
</gene>
<dbReference type="InterPro" id="IPR012441">
    <property type="entry name" value="DUF1643"/>
</dbReference>
<dbReference type="EMBL" id="CP000828">
    <property type="protein sequence ID" value="ABW25366.1"/>
    <property type="molecule type" value="Genomic_DNA"/>
</dbReference>
<organism evidence="1 2">
    <name type="scientific">Acaryochloris marina (strain MBIC 11017)</name>
    <dbReference type="NCBI Taxonomy" id="329726"/>
    <lineage>
        <taxon>Bacteria</taxon>
        <taxon>Bacillati</taxon>
        <taxon>Cyanobacteriota</taxon>
        <taxon>Cyanophyceae</taxon>
        <taxon>Acaryochloridales</taxon>
        <taxon>Acaryochloridaceae</taxon>
        <taxon>Acaryochloris</taxon>
    </lineage>
</organism>
<dbReference type="KEGG" id="amr:AM1_0280"/>
<sequence length="164" mass="18149">MITIGNERSGAAFSPCRTWRYQLWRRWNGTPLIIIIGLNPSTADESYNDPTITRCMGFAQREGYGGLLMLNLFAFRATAPADLKEAQDPIGPENDGVILSKCQNQDRVIVAWGNHGGFCGRDRIISTLLNSSATKVECFGVTQSGCPRHPLYLKKDTPLVQWSG</sequence>
<dbReference type="AlphaFoldDB" id="B0C8X6"/>
<name>B0C8X6_ACAM1</name>
<dbReference type="Proteomes" id="UP000000268">
    <property type="component" value="Chromosome"/>
</dbReference>
<protein>
    <recommendedName>
        <fullName evidence="3">DUF1643 domain-containing protein</fullName>
    </recommendedName>
</protein>